<dbReference type="AlphaFoldDB" id="A0A290QA15"/>
<keyword evidence="4" id="KW-0997">Cell inner membrane</keyword>
<dbReference type="InterPro" id="IPR010279">
    <property type="entry name" value="YqjD/ElaB"/>
</dbReference>
<gene>
    <name evidence="12" type="ORF">CMV30_17145</name>
</gene>
<comment type="similarity">
    <text evidence="2">Belongs to the ElaB/YgaM/YqjD family.</text>
</comment>
<feature type="coiled-coil region" evidence="8">
    <location>
        <begin position="5"/>
        <end position="50"/>
    </location>
</feature>
<evidence type="ECO:0000256" key="7">
    <source>
        <dbReference type="ARBA" id="ARBA00023136"/>
    </source>
</evidence>
<evidence type="ECO:0000256" key="9">
    <source>
        <dbReference type="SAM" id="Phobius"/>
    </source>
</evidence>
<evidence type="ECO:0000256" key="5">
    <source>
        <dbReference type="ARBA" id="ARBA00022692"/>
    </source>
</evidence>
<evidence type="ECO:0000313" key="12">
    <source>
        <dbReference type="EMBL" id="ATC65535.1"/>
    </source>
</evidence>
<feature type="transmembrane region" description="Helical" evidence="9">
    <location>
        <begin position="78"/>
        <end position="96"/>
    </location>
</feature>
<accession>A0A290QA15</accession>
<dbReference type="EMBL" id="CP023344">
    <property type="protein sequence ID" value="ATC65535.1"/>
    <property type="molecule type" value="Genomic_DNA"/>
</dbReference>
<keyword evidence="7 9" id="KW-0472">Membrane</keyword>
<dbReference type="Pfam" id="PF19029">
    <property type="entry name" value="DUF883_C"/>
    <property type="match status" value="1"/>
</dbReference>
<keyword evidence="3" id="KW-1003">Cell membrane</keyword>
<dbReference type="PANTHER" id="PTHR35893">
    <property type="entry name" value="INNER MEMBRANE PROTEIN-RELATED"/>
    <property type="match status" value="1"/>
</dbReference>
<evidence type="ECO:0000256" key="1">
    <source>
        <dbReference type="ARBA" id="ARBA00004377"/>
    </source>
</evidence>
<dbReference type="PANTHER" id="PTHR35893:SF3">
    <property type="entry name" value="INNER MEMBRANE PROTEIN"/>
    <property type="match status" value="1"/>
</dbReference>
<evidence type="ECO:0000256" key="4">
    <source>
        <dbReference type="ARBA" id="ARBA00022519"/>
    </source>
</evidence>
<keyword evidence="13" id="KW-1185">Reference proteome</keyword>
<dbReference type="RefSeq" id="WP_096057164.1">
    <property type="nucleotide sequence ID" value="NZ_CP023344.1"/>
</dbReference>
<feature type="domain" description="DUF883" evidence="10">
    <location>
        <begin position="10"/>
        <end position="60"/>
    </location>
</feature>
<dbReference type="GO" id="GO:0005886">
    <property type="term" value="C:plasma membrane"/>
    <property type="evidence" value="ECO:0007669"/>
    <property type="project" value="UniProtKB-SubCell"/>
</dbReference>
<proteinExistence type="inferred from homology"/>
<evidence type="ECO:0000256" key="8">
    <source>
        <dbReference type="SAM" id="Coils"/>
    </source>
</evidence>
<dbReference type="GO" id="GO:0043022">
    <property type="term" value="F:ribosome binding"/>
    <property type="evidence" value="ECO:0007669"/>
    <property type="project" value="InterPro"/>
</dbReference>
<evidence type="ECO:0000313" key="13">
    <source>
        <dbReference type="Proteomes" id="UP000217265"/>
    </source>
</evidence>
<organism evidence="12 13">
    <name type="scientific">Nibricoccus aquaticus</name>
    <dbReference type="NCBI Taxonomy" id="2576891"/>
    <lineage>
        <taxon>Bacteria</taxon>
        <taxon>Pseudomonadati</taxon>
        <taxon>Verrucomicrobiota</taxon>
        <taxon>Opitutia</taxon>
        <taxon>Opitutales</taxon>
        <taxon>Opitutaceae</taxon>
        <taxon>Nibricoccus</taxon>
    </lineage>
</organism>
<evidence type="ECO:0000256" key="2">
    <source>
        <dbReference type="ARBA" id="ARBA00010423"/>
    </source>
</evidence>
<keyword evidence="5 9" id="KW-0812">Transmembrane</keyword>
<comment type="subcellular location">
    <subcellularLocation>
        <location evidence="1">Cell inner membrane</location>
        <topology evidence="1">Single-pass membrane protein</topology>
    </subcellularLocation>
</comment>
<dbReference type="InterPro" id="IPR043605">
    <property type="entry name" value="DUF883_C"/>
</dbReference>
<reference evidence="12 13" key="1">
    <citation type="submission" date="2017-09" db="EMBL/GenBank/DDBJ databases">
        <title>Complete genome sequence of Verrucomicrobial strain HZ-65, isolated from freshwater.</title>
        <authorList>
            <person name="Choi A."/>
        </authorList>
    </citation>
    <scope>NUCLEOTIDE SEQUENCE [LARGE SCALE GENOMIC DNA]</scope>
    <source>
        <strain evidence="12 13">HZ-65</strain>
    </source>
</reference>
<protein>
    <submittedName>
        <fullName evidence="12">Protein ElaB</fullName>
    </submittedName>
</protein>
<keyword evidence="8" id="KW-0175">Coiled coil</keyword>
<dbReference type="Proteomes" id="UP000217265">
    <property type="component" value="Chromosome"/>
</dbReference>
<dbReference type="KEGG" id="vbh:CMV30_17145"/>
<evidence type="ECO:0000256" key="3">
    <source>
        <dbReference type="ARBA" id="ARBA00022475"/>
    </source>
</evidence>
<keyword evidence="6 9" id="KW-1133">Transmembrane helix</keyword>
<evidence type="ECO:0000259" key="10">
    <source>
        <dbReference type="Pfam" id="PF05957"/>
    </source>
</evidence>
<feature type="domain" description="DUF883" evidence="11">
    <location>
        <begin position="69"/>
        <end position="98"/>
    </location>
</feature>
<dbReference type="InterPro" id="IPR043604">
    <property type="entry name" value="DUF883_N"/>
</dbReference>
<name>A0A290QA15_9BACT</name>
<evidence type="ECO:0000256" key="6">
    <source>
        <dbReference type="ARBA" id="ARBA00022989"/>
    </source>
</evidence>
<evidence type="ECO:0000259" key="11">
    <source>
        <dbReference type="Pfam" id="PF19029"/>
    </source>
</evidence>
<dbReference type="Pfam" id="PF05957">
    <property type="entry name" value="DUF883"/>
    <property type="match status" value="1"/>
</dbReference>
<sequence>MSSSNNASTQTIDDLKALLHDAEQALSGAGDVAEDKVAELRDRMRAALDKGSNAYARARECAKEKLGEADHYVRAHPYQAIGTGIAIGAVIGLLIGRRLP</sequence>